<evidence type="ECO:0000313" key="2">
    <source>
        <dbReference type="Proteomes" id="UP001341840"/>
    </source>
</evidence>
<dbReference type="Proteomes" id="UP001341840">
    <property type="component" value="Unassembled WGS sequence"/>
</dbReference>
<organism evidence="1 2">
    <name type="scientific">Stylosanthes scabra</name>
    <dbReference type="NCBI Taxonomy" id="79078"/>
    <lineage>
        <taxon>Eukaryota</taxon>
        <taxon>Viridiplantae</taxon>
        <taxon>Streptophyta</taxon>
        <taxon>Embryophyta</taxon>
        <taxon>Tracheophyta</taxon>
        <taxon>Spermatophyta</taxon>
        <taxon>Magnoliopsida</taxon>
        <taxon>eudicotyledons</taxon>
        <taxon>Gunneridae</taxon>
        <taxon>Pentapetalae</taxon>
        <taxon>rosids</taxon>
        <taxon>fabids</taxon>
        <taxon>Fabales</taxon>
        <taxon>Fabaceae</taxon>
        <taxon>Papilionoideae</taxon>
        <taxon>50 kb inversion clade</taxon>
        <taxon>dalbergioids sensu lato</taxon>
        <taxon>Dalbergieae</taxon>
        <taxon>Pterocarpus clade</taxon>
        <taxon>Stylosanthes</taxon>
    </lineage>
</organism>
<comment type="caution">
    <text evidence="1">The sequence shown here is derived from an EMBL/GenBank/DDBJ whole genome shotgun (WGS) entry which is preliminary data.</text>
</comment>
<reference evidence="1 2" key="1">
    <citation type="journal article" date="2023" name="Plants (Basel)">
        <title>Bridging the Gap: Combining Genomics and Transcriptomics Approaches to Understand Stylosanthes scabra, an Orphan Legume from the Brazilian Caatinga.</title>
        <authorList>
            <person name="Ferreira-Neto J.R.C."/>
            <person name="da Silva M.D."/>
            <person name="Binneck E."/>
            <person name="de Melo N.F."/>
            <person name="da Silva R.H."/>
            <person name="de Melo A.L.T.M."/>
            <person name="Pandolfi V."/>
            <person name="Bustamante F.O."/>
            <person name="Brasileiro-Vidal A.C."/>
            <person name="Benko-Iseppon A.M."/>
        </authorList>
    </citation>
    <scope>NUCLEOTIDE SEQUENCE [LARGE SCALE GENOMIC DNA]</scope>
    <source>
        <tissue evidence="1">Leaves</tissue>
    </source>
</reference>
<keyword evidence="2" id="KW-1185">Reference proteome</keyword>
<evidence type="ECO:0000313" key="1">
    <source>
        <dbReference type="EMBL" id="MED6209875.1"/>
    </source>
</evidence>
<name>A0ABU6YHH9_9FABA</name>
<dbReference type="EMBL" id="JASCZI010242156">
    <property type="protein sequence ID" value="MED6209875.1"/>
    <property type="molecule type" value="Genomic_DNA"/>
</dbReference>
<proteinExistence type="predicted"/>
<accession>A0ABU6YHH9</accession>
<sequence length="242" mass="26217">MEVGGDDGCCCSWYCRCRQERKAPLLLVDVAAAATSGVGLSYCGRERKEWWLHKRTVVEGDVGVVVGGVSGSHRRRAPAPAPAELPQVRMTRVESEHAQVQAMSSPVRDSAHVLRCPVSSLSAASPASLTSTALRHVLNATCRSDNLRILDHHLIHPLPIPSLGPGAHQHSPPQLPVVWNIWNLFPARNHHLKKSAEGSGLSVCVTSNVWANLVSHKSCQVWYLSGTTYPSPGRLSHAGNRC</sequence>
<gene>
    <name evidence="1" type="ORF">PIB30_058891</name>
</gene>
<protein>
    <submittedName>
        <fullName evidence="1">Uncharacterized protein</fullName>
    </submittedName>
</protein>